<comment type="similarity">
    <text evidence="2">Belongs to the PET117 family.</text>
</comment>
<proteinExistence type="inferred from homology"/>
<organism evidence="5 6">
    <name type="scientific">Frankliniella occidentalis</name>
    <name type="common">Western flower thrips</name>
    <name type="synonym">Euthrips occidentalis</name>
    <dbReference type="NCBI Taxonomy" id="133901"/>
    <lineage>
        <taxon>Eukaryota</taxon>
        <taxon>Metazoa</taxon>
        <taxon>Ecdysozoa</taxon>
        <taxon>Arthropoda</taxon>
        <taxon>Hexapoda</taxon>
        <taxon>Insecta</taxon>
        <taxon>Pterygota</taxon>
        <taxon>Neoptera</taxon>
        <taxon>Paraneoptera</taxon>
        <taxon>Thysanoptera</taxon>
        <taxon>Terebrantia</taxon>
        <taxon>Thripoidea</taxon>
        <taxon>Thripidae</taxon>
        <taxon>Frankliniella</taxon>
    </lineage>
</organism>
<dbReference type="Pfam" id="PF15786">
    <property type="entry name" value="PET117"/>
    <property type="match status" value="1"/>
</dbReference>
<dbReference type="GO" id="GO:0033617">
    <property type="term" value="P:mitochondrial respiratory chain complex IV assembly"/>
    <property type="evidence" value="ECO:0007669"/>
    <property type="project" value="TreeGrafter"/>
</dbReference>
<dbReference type="GeneID" id="113214901"/>
<dbReference type="Proteomes" id="UP000504606">
    <property type="component" value="Unplaced"/>
</dbReference>
<evidence type="ECO:0000256" key="2">
    <source>
        <dbReference type="ARBA" id="ARBA00008197"/>
    </source>
</evidence>
<evidence type="ECO:0000313" key="6">
    <source>
        <dbReference type="RefSeq" id="XP_026290199.1"/>
    </source>
</evidence>
<name>A0A6J1T9F2_FRAOC</name>
<dbReference type="PANTHER" id="PTHR28163">
    <property type="entry name" value="PROTEIN PET117 HOMOLOG, MITOCHONDRIAL"/>
    <property type="match status" value="1"/>
</dbReference>
<evidence type="ECO:0000313" key="5">
    <source>
        <dbReference type="Proteomes" id="UP000504606"/>
    </source>
</evidence>
<dbReference type="GO" id="GO:0005739">
    <property type="term" value="C:mitochondrion"/>
    <property type="evidence" value="ECO:0007669"/>
    <property type="project" value="UniProtKB-SubCell"/>
</dbReference>
<dbReference type="RefSeq" id="XP_026290199.1">
    <property type="nucleotide sequence ID" value="XM_026434414.2"/>
</dbReference>
<evidence type="ECO:0000256" key="4">
    <source>
        <dbReference type="ARBA" id="ARBA00023128"/>
    </source>
</evidence>
<sequence length="76" mass="8852">MSTRSKIVLVVSCVASTGIIFGVHYKQQLDRDRMHQGVVRDMEVQDMKRRQNMVLLDQQTALTQLLRDQEKSTDFK</sequence>
<protein>
    <submittedName>
        <fullName evidence="6 7">Protein PET117 homolog, mitochondrial</fullName>
    </submittedName>
</protein>
<dbReference type="AlphaFoldDB" id="A0A6J1T9F2"/>
<gene>
    <name evidence="6 7" type="primary">LOC113214901</name>
</gene>
<dbReference type="OrthoDB" id="76305at2759"/>
<accession>A0A6J1T9F2</accession>
<evidence type="ECO:0000256" key="3">
    <source>
        <dbReference type="ARBA" id="ARBA00022946"/>
    </source>
</evidence>
<dbReference type="KEGG" id="foc:113214901"/>
<keyword evidence="3" id="KW-0809">Transit peptide</keyword>
<dbReference type="PANTHER" id="PTHR28163:SF1">
    <property type="entry name" value="PROTEIN PET117 HOMOLOG, MITOCHONDRIAL"/>
    <property type="match status" value="1"/>
</dbReference>
<dbReference type="RefSeq" id="XP_052125229.1">
    <property type="nucleotide sequence ID" value="XM_052269269.1"/>
</dbReference>
<reference evidence="6 7" key="1">
    <citation type="submission" date="2025-04" db="UniProtKB">
        <authorList>
            <consortium name="RefSeq"/>
        </authorList>
    </citation>
    <scope>IDENTIFICATION</scope>
    <source>
        <tissue evidence="6 7">Whole organism</tissue>
    </source>
</reference>
<keyword evidence="5" id="KW-1185">Reference proteome</keyword>
<evidence type="ECO:0000313" key="7">
    <source>
        <dbReference type="RefSeq" id="XP_052125229.1"/>
    </source>
</evidence>
<comment type="subcellular location">
    <subcellularLocation>
        <location evidence="1">Mitochondrion</location>
    </subcellularLocation>
</comment>
<dbReference type="InterPro" id="IPR031568">
    <property type="entry name" value="Pet117"/>
</dbReference>
<evidence type="ECO:0000256" key="1">
    <source>
        <dbReference type="ARBA" id="ARBA00004173"/>
    </source>
</evidence>
<keyword evidence="4" id="KW-0496">Mitochondrion</keyword>